<sequence length="30" mass="3494">MILFLSALKLNTFHLQVTLPLGFLFLAIYR</sequence>
<comment type="caution">
    <text evidence="2">The sequence shown here is derived from an EMBL/GenBank/DDBJ whole genome shotgun (WGS) entry which is preliminary data.</text>
</comment>
<evidence type="ECO:0000313" key="2">
    <source>
        <dbReference type="EMBL" id="KGO77732.1"/>
    </source>
</evidence>
<keyword evidence="1" id="KW-0812">Transmembrane</keyword>
<dbReference type="Proteomes" id="UP000030104">
    <property type="component" value="Unassembled WGS sequence"/>
</dbReference>
<dbReference type="HOGENOM" id="CLU_3406524_0_0_1"/>
<protein>
    <submittedName>
        <fullName evidence="2">Uncharacterized protein</fullName>
    </submittedName>
</protein>
<feature type="transmembrane region" description="Helical" evidence="1">
    <location>
        <begin position="12"/>
        <end position="29"/>
    </location>
</feature>
<keyword evidence="1" id="KW-0472">Membrane</keyword>
<keyword evidence="3" id="KW-1185">Reference proteome</keyword>
<dbReference type="AlphaFoldDB" id="A0A0A2LCC5"/>
<dbReference type="EMBL" id="JQGA01000104">
    <property type="protein sequence ID" value="KGO77732.1"/>
    <property type="molecule type" value="Genomic_DNA"/>
</dbReference>
<proteinExistence type="predicted"/>
<keyword evidence="1" id="KW-1133">Transmembrane helix</keyword>
<name>A0A0A2LCC5_PENIT</name>
<evidence type="ECO:0000313" key="3">
    <source>
        <dbReference type="Proteomes" id="UP000030104"/>
    </source>
</evidence>
<organism evidence="2 3">
    <name type="scientific">Penicillium italicum</name>
    <name type="common">Blue mold</name>
    <dbReference type="NCBI Taxonomy" id="40296"/>
    <lineage>
        <taxon>Eukaryota</taxon>
        <taxon>Fungi</taxon>
        <taxon>Dikarya</taxon>
        <taxon>Ascomycota</taxon>
        <taxon>Pezizomycotina</taxon>
        <taxon>Eurotiomycetes</taxon>
        <taxon>Eurotiomycetidae</taxon>
        <taxon>Eurotiales</taxon>
        <taxon>Aspergillaceae</taxon>
        <taxon>Penicillium</taxon>
    </lineage>
</organism>
<evidence type="ECO:0000256" key="1">
    <source>
        <dbReference type="SAM" id="Phobius"/>
    </source>
</evidence>
<gene>
    <name evidence="2" type="ORF">PITC_010020</name>
</gene>
<reference evidence="2 3" key="1">
    <citation type="journal article" date="2015" name="Mol. Plant Microbe Interact.">
        <title>Genome, transcriptome, and functional analyses of Penicillium expansum provide new insights into secondary metabolism and pathogenicity.</title>
        <authorList>
            <person name="Ballester A.R."/>
            <person name="Marcet-Houben M."/>
            <person name="Levin E."/>
            <person name="Sela N."/>
            <person name="Selma-Lazaro C."/>
            <person name="Carmona L."/>
            <person name="Wisniewski M."/>
            <person name="Droby S."/>
            <person name="Gonzalez-Candelas L."/>
            <person name="Gabaldon T."/>
        </authorList>
    </citation>
    <scope>NUCLEOTIDE SEQUENCE [LARGE SCALE GENOMIC DNA]</scope>
    <source>
        <strain evidence="2 3">PHI-1</strain>
    </source>
</reference>
<accession>A0A0A2LCC5</accession>